<dbReference type="RefSeq" id="WP_150034186.1">
    <property type="nucleotide sequence ID" value="NZ_VWSH01000004.1"/>
</dbReference>
<comment type="caution">
    <text evidence="2">The sequence shown here is derived from an EMBL/GenBank/DDBJ whole genome shotgun (WGS) entry which is preliminary data.</text>
</comment>
<dbReference type="EMBL" id="VWSH01000004">
    <property type="protein sequence ID" value="KAA5532641.1"/>
    <property type="molecule type" value="Genomic_DNA"/>
</dbReference>
<keyword evidence="1" id="KW-1133">Transmembrane helix</keyword>
<protein>
    <submittedName>
        <fullName evidence="2">Uncharacterized protein</fullName>
    </submittedName>
</protein>
<evidence type="ECO:0000256" key="1">
    <source>
        <dbReference type="SAM" id="Phobius"/>
    </source>
</evidence>
<keyword evidence="1" id="KW-0472">Membrane</keyword>
<keyword evidence="3" id="KW-1185">Reference proteome</keyword>
<feature type="transmembrane region" description="Helical" evidence="1">
    <location>
        <begin position="15"/>
        <end position="34"/>
    </location>
</feature>
<reference evidence="2 3" key="1">
    <citation type="submission" date="2019-09" db="EMBL/GenBank/DDBJ databases">
        <title>Genome sequence and assembly of Taibaiella sp.</title>
        <authorList>
            <person name="Chhetri G."/>
        </authorList>
    </citation>
    <scope>NUCLEOTIDE SEQUENCE [LARGE SCALE GENOMIC DNA]</scope>
    <source>
        <strain evidence="2 3">KVB11</strain>
    </source>
</reference>
<accession>A0A5M6CC58</accession>
<dbReference type="Proteomes" id="UP000323632">
    <property type="component" value="Unassembled WGS sequence"/>
</dbReference>
<name>A0A5M6CC58_9BACT</name>
<evidence type="ECO:0000313" key="2">
    <source>
        <dbReference type="EMBL" id="KAA5532641.1"/>
    </source>
</evidence>
<proteinExistence type="predicted"/>
<sequence>MNLKMWQWWLKQSRTNQLIIVIAFVAFSSSAFLVREGKRKDGKISEQDITIGNLTKANIECEQRNGQQAKEILESQLKDEKERSRKSDSMYYAITAAKVAVKKASKK</sequence>
<keyword evidence="1" id="KW-0812">Transmembrane</keyword>
<dbReference type="AlphaFoldDB" id="A0A5M6CC58"/>
<evidence type="ECO:0000313" key="3">
    <source>
        <dbReference type="Proteomes" id="UP000323632"/>
    </source>
</evidence>
<organism evidence="2 3">
    <name type="scientific">Taibaiella lutea</name>
    <dbReference type="NCBI Taxonomy" id="2608001"/>
    <lineage>
        <taxon>Bacteria</taxon>
        <taxon>Pseudomonadati</taxon>
        <taxon>Bacteroidota</taxon>
        <taxon>Chitinophagia</taxon>
        <taxon>Chitinophagales</taxon>
        <taxon>Chitinophagaceae</taxon>
        <taxon>Taibaiella</taxon>
    </lineage>
</organism>
<gene>
    <name evidence="2" type="ORF">F0919_17830</name>
</gene>